<keyword evidence="2" id="KW-1185">Reference proteome</keyword>
<gene>
    <name evidence="1" type="ORF">AAF712_013766</name>
</gene>
<proteinExistence type="predicted"/>
<dbReference type="Proteomes" id="UP001437256">
    <property type="component" value="Unassembled WGS sequence"/>
</dbReference>
<sequence length="591" mass="67722">MQAQHGYPESASKLRYRWQETQRILREGTQDWSNLLQGLDYLRLIESGEIDENTMVLLFSEGSAQLYRDKDSSTRFSIAISGDLAPDVRHLESSVIPQFVVGGPNSAQHDSFSLLTLAHLAACQRRGIKVWDSLSQKVIKKHPFLLFALADTVAMTDMSKSVGHHGRNGCRLLCNMPGRHKPGVGTYYPALLRPIGEVPRIPAASAHPDIHPDNVAAPTVEDYQRRLQRVLDAPNVTQYKKRRKKTGVRGPSLFSVLPKALPCPKLFPADLMHLYYNLNQLLVQLWRGDIDYTGDDDPASWPFAILHDPDKFAEFGLAVERASRYIPTCVESRIPRNPAAKINSQYKASEYHTLIFSLSVGFFYGWMPDHLYQHFCQLVSATRVVLRRRKSLAELHEAHRNLSEFVVLFKEYYYQRKMEHLHFVRPCIHALLHLIEELLRVGSLTELSQWTMETTIAHYERRLRLDSNPYGNLGVEVAEQAVANAIYALDPSLRVVLKPSDSSSYSRDVGYGYTSLHPRDQHLMDPEDAQLFKDFCVRYEWQDVVDRITPESLPTVERFARLRLPKDRLQGQDGKRRNEKFQKFVSQGSLR</sequence>
<protein>
    <submittedName>
        <fullName evidence="1">Uncharacterized protein</fullName>
    </submittedName>
</protein>
<dbReference type="EMBL" id="JBBXMP010000224">
    <property type="protein sequence ID" value="KAL0059480.1"/>
    <property type="molecule type" value="Genomic_DNA"/>
</dbReference>
<organism evidence="1 2">
    <name type="scientific">Marasmius tenuissimus</name>
    <dbReference type="NCBI Taxonomy" id="585030"/>
    <lineage>
        <taxon>Eukaryota</taxon>
        <taxon>Fungi</taxon>
        <taxon>Dikarya</taxon>
        <taxon>Basidiomycota</taxon>
        <taxon>Agaricomycotina</taxon>
        <taxon>Agaricomycetes</taxon>
        <taxon>Agaricomycetidae</taxon>
        <taxon>Agaricales</taxon>
        <taxon>Marasmiineae</taxon>
        <taxon>Marasmiaceae</taxon>
        <taxon>Marasmius</taxon>
    </lineage>
</organism>
<evidence type="ECO:0000313" key="1">
    <source>
        <dbReference type="EMBL" id="KAL0059480.1"/>
    </source>
</evidence>
<evidence type="ECO:0000313" key="2">
    <source>
        <dbReference type="Proteomes" id="UP001437256"/>
    </source>
</evidence>
<name>A0ABR2ZDZ2_9AGAR</name>
<comment type="caution">
    <text evidence="1">The sequence shown here is derived from an EMBL/GenBank/DDBJ whole genome shotgun (WGS) entry which is preliminary data.</text>
</comment>
<accession>A0ABR2ZDZ2</accession>
<reference evidence="1 2" key="1">
    <citation type="submission" date="2024-05" db="EMBL/GenBank/DDBJ databases">
        <title>A draft genome resource for the thread blight pathogen Marasmius tenuissimus strain MS-2.</title>
        <authorList>
            <person name="Yulfo-Soto G.E."/>
            <person name="Baruah I.K."/>
            <person name="Amoako-Attah I."/>
            <person name="Bukari Y."/>
            <person name="Meinhardt L.W."/>
            <person name="Bailey B.A."/>
            <person name="Cohen S.P."/>
        </authorList>
    </citation>
    <scope>NUCLEOTIDE SEQUENCE [LARGE SCALE GENOMIC DNA]</scope>
    <source>
        <strain evidence="1 2">MS-2</strain>
    </source>
</reference>